<organism evidence="3 4">
    <name type="scientific">Stakelama sediminis</name>
    <dbReference type="NCBI Taxonomy" id="463200"/>
    <lineage>
        <taxon>Bacteria</taxon>
        <taxon>Pseudomonadati</taxon>
        <taxon>Pseudomonadota</taxon>
        <taxon>Alphaproteobacteria</taxon>
        <taxon>Sphingomonadales</taxon>
        <taxon>Sphingomonadaceae</taxon>
        <taxon>Stakelama</taxon>
    </lineage>
</organism>
<keyword evidence="1" id="KW-0812">Transmembrane</keyword>
<evidence type="ECO:0000313" key="4">
    <source>
        <dbReference type="Proteomes" id="UP000554342"/>
    </source>
</evidence>
<feature type="transmembrane region" description="Helical" evidence="1">
    <location>
        <begin position="20"/>
        <end position="42"/>
    </location>
</feature>
<comment type="caution">
    <text evidence="3">The sequence shown here is derived from an EMBL/GenBank/DDBJ whole genome shotgun (WGS) entry which is preliminary data.</text>
</comment>
<proteinExistence type="predicted"/>
<gene>
    <name evidence="3" type="ORF">FHR23_001875</name>
</gene>
<keyword evidence="1" id="KW-0472">Membrane</keyword>
<accession>A0A840YZN2</accession>
<evidence type="ECO:0000259" key="2">
    <source>
        <dbReference type="Pfam" id="PF07811"/>
    </source>
</evidence>
<dbReference type="InterPro" id="IPR012495">
    <property type="entry name" value="TadE-like_dom"/>
</dbReference>
<evidence type="ECO:0000256" key="1">
    <source>
        <dbReference type="SAM" id="Phobius"/>
    </source>
</evidence>
<dbReference type="Proteomes" id="UP000554342">
    <property type="component" value="Unassembled WGS sequence"/>
</dbReference>
<feature type="domain" description="TadE-like" evidence="2">
    <location>
        <begin position="14"/>
        <end position="56"/>
    </location>
</feature>
<reference evidence="3 4" key="1">
    <citation type="submission" date="2020-08" db="EMBL/GenBank/DDBJ databases">
        <title>Genomic Encyclopedia of Type Strains, Phase IV (KMG-IV): sequencing the most valuable type-strain genomes for metagenomic binning, comparative biology and taxonomic classification.</title>
        <authorList>
            <person name="Goeker M."/>
        </authorList>
    </citation>
    <scope>NUCLEOTIDE SEQUENCE [LARGE SCALE GENOMIC DNA]</scope>
    <source>
        <strain evidence="3 4">DSM 27203</strain>
    </source>
</reference>
<evidence type="ECO:0000313" key="3">
    <source>
        <dbReference type="EMBL" id="MBB5718952.1"/>
    </source>
</evidence>
<sequence length="202" mass="22071">MIRSLRTLKRDKRGVTLVEFAFVAPVLCLLLMGAFDFGYQLYTDAILQGIVQKTARDSSLENGGSSAVQAQLDNEVIKQVHDIAPDSTVTISRRYYKDFSSAAAADPEPFTDTNGDGTCDDGEPYEDDNLNGVWDKDGGNSGQGGAKDSTVYTVTVQLPRVFPLWKFIGGDPVATLVARTILRNQPYGDQTFYGTPVQRNCT</sequence>
<dbReference type="AlphaFoldDB" id="A0A840YZN2"/>
<protein>
    <submittedName>
        <fullName evidence="3">Flp pilus assembly protein TadG</fullName>
    </submittedName>
</protein>
<dbReference type="Pfam" id="PF07811">
    <property type="entry name" value="TadE"/>
    <property type="match status" value="1"/>
</dbReference>
<dbReference type="EMBL" id="JACIJI010000002">
    <property type="protein sequence ID" value="MBB5718952.1"/>
    <property type="molecule type" value="Genomic_DNA"/>
</dbReference>
<keyword evidence="1" id="KW-1133">Transmembrane helix</keyword>
<dbReference type="RefSeq" id="WP_184003110.1">
    <property type="nucleotide sequence ID" value="NZ_BAABIF010000013.1"/>
</dbReference>
<keyword evidence="4" id="KW-1185">Reference proteome</keyword>
<name>A0A840YZN2_9SPHN</name>